<dbReference type="Proteomes" id="UP001322664">
    <property type="component" value="Chromosome"/>
</dbReference>
<dbReference type="PANTHER" id="PTHR30290">
    <property type="entry name" value="PERIPLASMIC BINDING COMPONENT OF ABC TRANSPORTER"/>
    <property type="match status" value="1"/>
</dbReference>
<dbReference type="EMBL" id="CP137624">
    <property type="protein sequence ID" value="WPK11159.1"/>
    <property type="molecule type" value="Genomic_DNA"/>
</dbReference>
<keyword evidence="2" id="KW-1185">Reference proteome</keyword>
<gene>
    <name evidence="1" type="ORF">R6U77_14870</name>
</gene>
<sequence>MRNDQLSIDDLSHKIQLSPKQVVRKLKKWEEEGWICYYAGKGRGHLSTIHWQKDVEHQLLILLKQAFEQKDFNMLAAIQMTYFTEGFQQKVATLLTEQLLLNTHSMDPMLTIPIYSKSLNLHPHHYIDTESGWVLSHIYSRLVTQQQDKFQGDIVHYWEQVGDCFIFYVRPFIYWHNGEKVKVEEIIQSITATFELEKYSYFYRKVIHIKKRTSTTFEVIYNGKEEELLTLFSQLDFSLQHPFVKNIGTGAYKMLQNMKGVVQLTVNAQYHLPHALIANIQFVTIPSTLKRKLEWSIQQQYQRHVELGGLVSAYLNPHSRKWQRQEARLFILGILKQFAQQIEQVDPLKISYAHENLPSLQHATIEKLRIGYIVNQSKFVEALQAFLAQQRIEAEVLKLEFDDTTMHHLFEQVDVLMIGEYPVAAFILEQNKEHPLSMYVDNTWHTPLYTAFREIYYPSNFRRSDEIIYGYPNLTKCWVSESMLSEKPFNKQNHPVPK</sequence>
<proteinExistence type="predicted"/>
<dbReference type="InterPro" id="IPR039424">
    <property type="entry name" value="SBP_5"/>
</dbReference>
<dbReference type="SUPFAM" id="SSF53850">
    <property type="entry name" value="Periplasmic binding protein-like II"/>
    <property type="match status" value="1"/>
</dbReference>
<organism evidence="1 2">
    <name type="scientific">Lysinibacillus louembei</name>
    <dbReference type="NCBI Taxonomy" id="1470088"/>
    <lineage>
        <taxon>Bacteria</taxon>
        <taxon>Bacillati</taxon>
        <taxon>Bacillota</taxon>
        <taxon>Bacilli</taxon>
        <taxon>Bacillales</taxon>
        <taxon>Bacillaceae</taxon>
        <taxon>Lysinibacillus</taxon>
    </lineage>
</organism>
<protein>
    <submittedName>
        <fullName evidence="1">SgrR family transcriptional regulator</fullName>
    </submittedName>
</protein>
<evidence type="ECO:0000313" key="1">
    <source>
        <dbReference type="EMBL" id="WPK11159.1"/>
    </source>
</evidence>
<evidence type="ECO:0000313" key="2">
    <source>
        <dbReference type="Proteomes" id="UP001322664"/>
    </source>
</evidence>
<dbReference type="Gene3D" id="3.40.190.10">
    <property type="entry name" value="Periplasmic binding protein-like II"/>
    <property type="match status" value="1"/>
</dbReference>
<name>A0ABZ0RUR7_9BACI</name>
<reference evidence="1 2" key="1">
    <citation type="submission" date="2023-09" db="EMBL/GenBank/DDBJ databases">
        <authorList>
            <person name="Page C.A."/>
            <person name="Perez-Diaz I.M."/>
        </authorList>
    </citation>
    <scope>NUCLEOTIDE SEQUENCE [LARGE SCALE GENOMIC DNA]</scope>
    <source>
        <strain evidence="1 2">Ll15</strain>
    </source>
</reference>
<dbReference type="PANTHER" id="PTHR30290:SF19">
    <property type="entry name" value="ABC TRANSPORTER PERIPLASMIC BINDING PROTEIN"/>
    <property type="match status" value="1"/>
</dbReference>
<accession>A0ABZ0RUR7</accession>